<feature type="region of interest" description="Disordered" evidence="1">
    <location>
        <begin position="1"/>
        <end position="71"/>
    </location>
</feature>
<reference evidence="2" key="1">
    <citation type="submission" date="2022-08" db="EMBL/GenBank/DDBJ databases">
        <authorList>
            <consortium name="DOE Joint Genome Institute"/>
            <person name="Min B."/>
            <person name="Riley R."/>
            <person name="Sierra-Patev S."/>
            <person name="Naranjo-Ortiz M."/>
            <person name="Looney B."/>
            <person name="Konkel Z."/>
            <person name="Slot J.C."/>
            <person name="Sakamoto Y."/>
            <person name="Steenwyk J.L."/>
            <person name="Rokas A."/>
            <person name="Carro J."/>
            <person name="Camarero S."/>
            <person name="Ferreira P."/>
            <person name="Molpeceres G."/>
            <person name="Ruiz-Duenas F.J."/>
            <person name="Serrano A."/>
            <person name="Henrissat B."/>
            <person name="Drula E."/>
            <person name="Hughes K.W."/>
            <person name="Mata J.L."/>
            <person name="Ishikawa N.K."/>
            <person name="Vargas-Isla R."/>
            <person name="Ushijima S."/>
            <person name="Smith C.A."/>
            <person name="Ahrendt S."/>
            <person name="Andreopoulos W."/>
            <person name="He G."/>
            <person name="Labutti K."/>
            <person name="Lipzen A."/>
            <person name="Ng V."/>
            <person name="Sandor L."/>
            <person name="Barry K."/>
            <person name="Martinez A.T."/>
            <person name="Xiao Y."/>
            <person name="Gibbons J.G."/>
            <person name="Terashima K."/>
            <person name="Hibbett D.S."/>
            <person name="Grigoriev I.V."/>
        </authorList>
    </citation>
    <scope>NUCLEOTIDE SEQUENCE</scope>
    <source>
        <strain evidence="2">Sp2 HRB7682 ss15</strain>
    </source>
</reference>
<evidence type="ECO:0000256" key="1">
    <source>
        <dbReference type="SAM" id="MobiDB-lite"/>
    </source>
</evidence>
<sequence>MQLSSRDKSNLLNAASRPQRKPKVPKGALGARAKASLKQQSPRKSSPLPPSSPFATSSQIPDFLPVATSEASEHLETPFYEEVSVEEEHDFESDVYGMLEGPADAQYSTYSARNSDPFGFFALEAKLKAQRKEQSITATSNAPYPQSWEPPHSPHKPRIRKRASGRNADSPSLPSSPSPAKPRRMTKHGLAKATNSDETKIQEALSDDEKDRLDVASQDYQPRKRMKTQAVGRQEQRNADKSINPERLAKDLKMLLPKRSSRRNGKRRSDPNNHEVDAKGLRGTTRDKQNKNDTRDQERDSERQKRLEYFKKLEDYKVAKENVYVI</sequence>
<feature type="compositionally biased region" description="Basic and acidic residues" evidence="1">
    <location>
        <begin position="234"/>
        <end position="253"/>
    </location>
</feature>
<dbReference type="AlphaFoldDB" id="A0A9W9AYX4"/>
<proteinExistence type="predicted"/>
<feature type="region of interest" description="Disordered" evidence="1">
    <location>
        <begin position="129"/>
        <end position="304"/>
    </location>
</feature>
<feature type="compositionally biased region" description="Basic residues" evidence="1">
    <location>
        <begin position="153"/>
        <end position="164"/>
    </location>
</feature>
<organism evidence="2 3">
    <name type="scientific">Lentinula lateritia</name>
    <dbReference type="NCBI Taxonomy" id="40482"/>
    <lineage>
        <taxon>Eukaryota</taxon>
        <taxon>Fungi</taxon>
        <taxon>Dikarya</taxon>
        <taxon>Basidiomycota</taxon>
        <taxon>Agaricomycotina</taxon>
        <taxon>Agaricomycetes</taxon>
        <taxon>Agaricomycetidae</taxon>
        <taxon>Agaricales</taxon>
        <taxon>Marasmiineae</taxon>
        <taxon>Omphalotaceae</taxon>
        <taxon>Lentinula</taxon>
    </lineage>
</organism>
<dbReference type="EMBL" id="JANVFS010000003">
    <property type="protein sequence ID" value="KAJ4493808.1"/>
    <property type="molecule type" value="Genomic_DNA"/>
</dbReference>
<evidence type="ECO:0000313" key="2">
    <source>
        <dbReference type="EMBL" id="KAJ4493808.1"/>
    </source>
</evidence>
<dbReference type="Proteomes" id="UP001150238">
    <property type="component" value="Unassembled WGS sequence"/>
</dbReference>
<feature type="compositionally biased region" description="Basic and acidic residues" evidence="1">
    <location>
        <begin position="195"/>
        <end position="214"/>
    </location>
</feature>
<evidence type="ECO:0000313" key="3">
    <source>
        <dbReference type="Proteomes" id="UP001150238"/>
    </source>
</evidence>
<protein>
    <submittedName>
        <fullName evidence="2">Uncharacterized protein</fullName>
    </submittedName>
</protein>
<comment type="caution">
    <text evidence="2">The sequence shown here is derived from an EMBL/GenBank/DDBJ whole genome shotgun (WGS) entry which is preliminary data.</text>
</comment>
<gene>
    <name evidence="2" type="ORF">C8J55DRAFT_555219</name>
</gene>
<feature type="compositionally biased region" description="Basic and acidic residues" evidence="1">
    <location>
        <begin position="267"/>
        <end position="304"/>
    </location>
</feature>
<reference evidence="2" key="2">
    <citation type="journal article" date="2023" name="Proc. Natl. Acad. Sci. U.S.A.">
        <title>A global phylogenomic analysis of the shiitake genus Lentinula.</title>
        <authorList>
            <person name="Sierra-Patev S."/>
            <person name="Min B."/>
            <person name="Naranjo-Ortiz M."/>
            <person name="Looney B."/>
            <person name="Konkel Z."/>
            <person name="Slot J.C."/>
            <person name="Sakamoto Y."/>
            <person name="Steenwyk J.L."/>
            <person name="Rokas A."/>
            <person name="Carro J."/>
            <person name="Camarero S."/>
            <person name="Ferreira P."/>
            <person name="Molpeceres G."/>
            <person name="Ruiz-Duenas F.J."/>
            <person name="Serrano A."/>
            <person name="Henrissat B."/>
            <person name="Drula E."/>
            <person name="Hughes K.W."/>
            <person name="Mata J.L."/>
            <person name="Ishikawa N.K."/>
            <person name="Vargas-Isla R."/>
            <person name="Ushijima S."/>
            <person name="Smith C.A."/>
            <person name="Donoghue J."/>
            <person name="Ahrendt S."/>
            <person name="Andreopoulos W."/>
            <person name="He G."/>
            <person name="LaButti K."/>
            <person name="Lipzen A."/>
            <person name="Ng V."/>
            <person name="Riley R."/>
            <person name="Sandor L."/>
            <person name="Barry K."/>
            <person name="Martinez A.T."/>
            <person name="Xiao Y."/>
            <person name="Gibbons J.G."/>
            <person name="Terashima K."/>
            <person name="Grigoriev I.V."/>
            <person name="Hibbett D."/>
        </authorList>
    </citation>
    <scope>NUCLEOTIDE SEQUENCE</scope>
    <source>
        <strain evidence="2">Sp2 HRB7682 ss15</strain>
    </source>
</reference>
<name>A0A9W9AYX4_9AGAR</name>
<accession>A0A9W9AYX4</accession>
<feature type="compositionally biased region" description="Basic residues" evidence="1">
    <location>
        <begin position="181"/>
        <end position="190"/>
    </location>
</feature>
<feature type="compositionally biased region" description="Polar residues" evidence="1">
    <location>
        <begin position="135"/>
        <end position="144"/>
    </location>
</feature>